<evidence type="ECO:0000313" key="5">
    <source>
        <dbReference type="Proteomes" id="UP000294772"/>
    </source>
</evidence>
<keyword evidence="4" id="KW-1185">Reference proteome</keyword>
<evidence type="ECO:0000256" key="1">
    <source>
        <dbReference type="SAM" id="Phobius"/>
    </source>
</evidence>
<organism evidence="2 4">
    <name type="scientific">Caldimonas thermodepolymerans</name>
    <dbReference type="NCBI Taxonomy" id="215580"/>
    <lineage>
        <taxon>Bacteria</taxon>
        <taxon>Pseudomonadati</taxon>
        <taxon>Pseudomonadota</taxon>
        <taxon>Betaproteobacteria</taxon>
        <taxon>Burkholderiales</taxon>
        <taxon>Sphaerotilaceae</taxon>
        <taxon>Caldimonas</taxon>
    </lineage>
</organism>
<dbReference type="OrthoDB" id="8913869at2"/>
<comment type="caution">
    <text evidence="2">The sequence shown here is derived from an EMBL/GenBank/DDBJ whole genome shotgun (WGS) entry which is preliminary data.</text>
</comment>
<dbReference type="Proteomes" id="UP000239406">
    <property type="component" value="Unassembled WGS sequence"/>
</dbReference>
<feature type="transmembrane region" description="Helical" evidence="1">
    <location>
        <begin position="56"/>
        <end position="75"/>
    </location>
</feature>
<accession>A0A2S5T3Q8</accession>
<dbReference type="RefSeq" id="WP_104357656.1">
    <property type="nucleotide sequence ID" value="NZ_CALFFA010000041.1"/>
</dbReference>
<dbReference type="EMBL" id="SLXF01000009">
    <property type="protein sequence ID" value="TCP05044.1"/>
    <property type="molecule type" value="Genomic_DNA"/>
</dbReference>
<keyword evidence="1" id="KW-0812">Transmembrane</keyword>
<evidence type="ECO:0000313" key="2">
    <source>
        <dbReference type="EMBL" id="PPE69620.1"/>
    </source>
</evidence>
<sequence length="231" mass="25648">MSLLALLACIAAAVLLEQLVVRIVRAVLLAAAPLSGEHIDSFVYERALWTPGERQLIPVWLALLAAGACACAAAAFGPGWLWLPAVLAWAAALGWDLWTWERVAASVKFVTWRRGWRRSARRVPISRLSEVHVTEKPLFGPCGVCYLTLQLDDGSAVRLPRTAVPGSLGKVENVANFIRLQMQQVQDLRQRVANERKRARKAAPPLDPTEKELRKRLLELRQQRAQTADGH</sequence>
<evidence type="ECO:0000313" key="3">
    <source>
        <dbReference type="EMBL" id="TCP05044.1"/>
    </source>
</evidence>
<dbReference type="Proteomes" id="UP000294772">
    <property type="component" value="Unassembled WGS sequence"/>
</dbReference>
<reference evidence="2 4" key="1">
    <citation type="submission" date="2018-02" db="EMBL/GenBank/DDBJ databases">
        <title>Reclassifiation of [Polyangium] brachysporum DSM 7029 as Guopingzhaonella breviflexa gen. nov., sp. nov., a member of the family Comamonadaceae.</title>
        <authorList>
            <person name="Tang B."/>
        </authorList>
    </citation>
    <scope>NUCLEOTIDE SEQUENCE [LARGE SCALE GENOMIC DNA]</scope>
    <source>
        <strain evidence="2 4">DSM 15344</strain>
    </source>
</reference>
<keyword evidence="1" id="KW-0472">Membrane</keyword>
<protein>
    <submittedName>
        <fullName evidence="3">PH (Pleckstrin Homology) domain-containing protein</fullName>
    </submittedName>
</protein>
<name>A0A2S5T3Q8_9BURK</name>
<dbReference type="EMBL" id="PSNY01000010">
    <property type="protein sequence ID" value="PPE69620.1"/>
    <property type="molecule type" value="Genomic_DNA"/>
</dbReference>
<gene>
    <name evidence="2" type="ORF">C1702_10500</name>
    <name evidence="3" type="ORF">EV676_109130</name>
</gene>
<reference evidence="3 5" key="2">
    <citation type="submission" date="2019-03" db="EMBL/GenBank/DDBJ databases">
        <title>Genomic Encyclopedia of Type Strains, Phase IV (KMG-IV): sequencing the most valuable type-strain genomes for metagenomic binning, comparative biology and taxonomic classification.</title>
        <authorList>
            <person name="Goeker M."/>
        </authorList>
    </citation>
    <scope>NUCLEOTIDE SEQUENCE [LARGE SCALE GENOMIC DNA]</scope>
    <source>
        <strain evidence="3 5">DSM 15264</strain>
    </source>
</reference>
<evidence type="ECO:0000313" key="4">
    <source>
        <dbReference type="Proteomes" id="UP000239406"/>
    </source>
</evidence>
<proteinExistence type="predicted"/>
<keyword evidence="1" id="KW-1133">Transmembrane helix</keyword>
<dbReference type="AlphaFoldDB" id="A0A2S5T3Q8"/>